<dbReference type="InterPro" id="IPR003140">
    <property type="entry name" value="PLipase/COase/thioEstase"/>
</dbReference>
<organism evidence="5 6">
    <name type="scientific">Maribacter polysiphoniae</name>
    <dbReference type="NCBI Taxonomy" id="429344"/>
    <lineage>
        <taxon>Bacteria</taxon>
        <taxon>Pseudomonadati</taxon>
        <taxon>Bacteroidota</taxon>
        <taxon>Flavobacteriia</taxon>
        <taxon>Flavobacteriales</taxon>
        <taxon>Flavobacteriaceae</taxon>
        <taxon>Maribacter</taxon>
    </lineage>
</organism>
<feature type="domain" description="Phospholipase/carboxylesterase/thioesterase" evidence="3">
    <location>
        <begin position="23"/>
        <end position="216"/>
    </location>
</feature>
<name>A0A316DYR1_9FLAO</name>
<reference evidence="4 7" key="2">
    <citation type="submission" date="2020-07" db="EMBL/GenBank/DDBJ databases">
        <title>The draft genome sequence of Maribacter polysiphoniae KCTC 22021.</title>
        <authorList>
            <person name="Mu L."/>
        </authorList>
    </citation>
    <scope>NUCLEOTIDE SEQUENCE [LARGE SCALE GENOMIC DNA]</scope>
    <source>
        <strain evidence="4 7">KCTC 22021</strain>
    </source>
</reference>
<dbReference type="Gene3D" id="3.40.50.1820">
    <property type="entry name" value="alpha/beta hydrolase"/>
    <property type="match status" value="1"/>
</dbReference>
<dbReference type="OrthoDB" id="9795555at2"/>
<sequence length="219" mass="24505">MTTAQLSLTHLIRPSVLKEGKPPVLFMFHGYGSNEEDLFSFAPELPEELCIISVRAPYPLEPYGHAWYAINFDADKGKWSDDEQAKESREKIVSFIDEACDTYGLDSQRITLLGFSQGTILSYAVALSYPEKIKNVVALSGYINENIISGDPSKKDFGSLRIYASHGQVDQVIPPAWAQKIPETLSALGVEHVYEEFPVGHGVAPQNFYSFNKWLQDKI</sequence>
<proteinExistence type="inferred from homology"/>
<comment type="similarity">
    <text evidence="1">Belongs to the AB hydrolase superfamily. AB hydrolase 2 family.</text>
</comment>
<keyword evidence="7" id="KW-1185">Reference proteome</keyword>
<evidence type="ECO:0000259" key="3">
    <source>
        <dbReference type="Pfam" id="PF02230"/>
    </source>
</evidence>
<gene>
    <name evidence="4" type="ORF">HZY62_14045</name>
    <name evidence="5" type="ORF">LX92_02946</name>
</gene>
<evidence type="ECO:0000313" key="6">
    <source>
        <dbReference type="Proteomes" id="UP000245667"/>
    </source>
</evidence>
<dbReference type="Pfam" id="PF02230">
    <property type="entry name" value="Abhydrolase_2"/>
    <property type="match status" value="1"/>
</dbReference>
<dbReference type="EMBL" id="QGGQ01000007">
    <property type="protein sequence ID" value="PWK22472.1"/>
    <property type="molecule type" value="Genomic_DNA"/>
</dbReference>
<accession>A0A316DYR1</accession>
<evidence type="ECO:0000313" key="4">
    <source>
        <dbReference type="EMBL" id="MBD1261722.1"/>
    </source>
</evidence>
<dbReference type="AlphaFoldDB" id="A0A316DYR1"/>
<keyword evidence="2 4" id="KW-0378">Hydrolase</keyword>
<dbReference type="InterPro" id="IPR050565">
    <property type="entry name" value="LYPA1-2/EST-like"/>
</dbReference>
<dbReference type="Proteomes" id="UP000245667">
    <property type="component" value="Unassembled WGS sequence"/>
</dbReference>
<dbReference type="GO" id="GO:0016787">
    <property type="term" value="F:hydrolase activity"/>
    <property type="evidence" value="ECO:0007669"/>
    <property type="project" value="UniProtKB-KW"/>
</dbReference>
<dbReference type="PANTHER" id="PTHR10655:SF17">
    <property type="entry name" value="LYSOPHOSPHOLIPASE-LIKE PROTEIN 1"/>
    <property type="match status" value="1"/>
</dbReference>
<evidence type="ECO:0000256" key="2">
    <source>
        <dbReference type="ARBA" id="ARBA00022801"/>
    </source>
</evidence>
<dbReference type="SUPFAM" id="SSF53474">
    <property type="entry name" value="alpha/beta-Hydrolases"/>
    <property type="match status" value="1"/>
</dbReference>
<reference evidence="5 6" key="1">
    <citation type="submission" date="2018-05" db="EMBL/GenBank/DDBJ databases">
        <title>Genomic Encyclopedia of Archaeal and Bacterial Type Strains, Phase II (KMG-II): from individual species to whole genera.</title>
        <authorList>
            <person name="Goeker M."/>
        </authorList>
    </citation>
    <scope>NUCLEOTIDE SEQUENCE [LARGE SCALE GENOMIC DNA]</scope>
    <source>
        <strain evidence="5 6">DSM 23514</strain>
    </source>
</reference>
<dbReference type="PANTHER" id="PTHR10655">
    <property type="entry name" value="LYSOPHOSPHOLIPASE-RELATED"/>
    <property type="match status" value="1"/>
</dbReference>
<evidence type="ECO:0000313" key="5">
    <source>
        <dbReference type="EMBL" id="PWK22472.1"/>
    </source>
</evidence>
<evidence type="ECO:0000313" key="7">
    <source>
        <dbReference type="Proteomes" id="UP000651837"/>
    </source>
</evidence>
<dbReference type="EMBL" id="JACWLN010000006">
    <property type="protein sequence ID" value="MBD1261722.1"/>
    <property type="molecule type" value="Genomic_DNA"/>
</dbReference>
<evidence type="ECO:0000256" key="1">
    <source>
        <dbReference type="ARBA" id="ARBA00006499"/>
    </source>
</evidence>
<protein>
    <submittedName>
        <fullName evidence="4">Alpha/beta fold hydrolase</fullName>
    </submittedName>
    <submittedName>
        <fullName evidence="5">Phospholipase/carboxylesterase</fullName>
    </submittedName>
</protein>
<dbReference type="RefSeq" id="WP_109652074.1">
    <property type="nucleotide sequence ID" value="NZ_JACWLN010000006.1"/>
</dbReference>
<dbReference type="InterPro" id="IPR029058">
    <property type="entry name" value="AB_hydrolase_fold"/>
</dbReference>
<dbReference type="Proteomes" id="UP000651837">
    <property type="component" value="Unassembled WGS sequence"/>
</dbReference>
<comment type="caution">
    <text evidence="5">The sequence shown here is derived from an EMBL/GenBank/DDBJ whole genome shotgun (WGS) entry which is preliminary data.</text>
</comment>